<evidence type="ECO:0000259" key="3">
    <source>
        <dbReference type="Pfam" id="PF02230"/>
    </source>
</evidence>
<gene>
    <name evidence="4" type="ORF">AUP44_14625</name>
</gene>
<dbReference type="InterPro" id="IPR029058">
    <property type="entry name" value="AB_hydrolase_fold"/>
</dbReference>
<dbReference type="PANTHER" id="PTHR10655">
    <property type="entry name" value="LYSOPHOSPHOLIPASE-RELATED"/>
    <property type="match status" value="1"/>
</dbReference>
<reference evidence="4 5" key="1">
    <citation type="submission" date="2015-12" db="EMBL/GenBank/DDBJ databases">
        <title>Genome sequence of Tistrella mobilis MCCC 1A02139.</title>
        <authorList>
            <person name="Lu L."/>
            <person name="Lai Q."/>
            <person name="Shao Z."/>
            <person name="Qian P."/>
        </authorList>
    </citation>
    <scope>NUCLEOTIDE SEQUENCE [LARGE SCALE GENOMIC DNA]</scope>
    <source>
        <strain evidence="4 5">MCCC 1A02139</strain>
    </source>
</reference>
<dbReference type="InterPro" id="IPR003140">
    <property type="entry name" value="PLipase/COase/thioEstase"/>
</dbReference>
<evidence type="ECO:0000256" key="2">
    <source>
        <dbReference type="ARBA" id="ARBA00022801"/>
    </source>
</evidence>
<dbReference type="SUPFAM" id="SSF53474">
    <property type="entry name" value="alpha/beta-Hydrolases"/>
    <property type="match status" value="1"/>
</dbReference>
<dbReference type="Proteomes" id="UP000075787">
    <property type="component" value="Unassembled WGS sequence"/>
</dbReference>
<dbReference type="GO" id="GO:0016787">
    <property type="term" value="F:hydrolase activity"/>
    <property type="evidence" value="ECO:0007669"/>
    <property type="project" value="UniProtKB-KW"/>
</dbReference>
<dbReference type="GeneID" id="97244107"/>
<evidence type="ECO:0000313" key="4">
    <source>
        <dbReference type="EMBL" id="KYO50083.1"/>
    </source>
</evidence>
<proteinExistence type="inferred from homology"/>
<dbReference type="EMBL" id="LPZR01000207">
    <property type="protein sequence ID" value="KYO50083.1"/>
    <property type="molecule type" value="Genomic_DNA"/>
</dbReference>
<evidence type="ECO:0000313" key="5">
    <source>
        <dbReference type="Proteomes" id="UP000075787"/>
    </source>
</evidence>
<name>A0A162JXX1_9PROT</name>
<dbReference type="Pfam" id="PF02230">
    <property type="entry name" value="Abhydrolase_2"/>
    <property type="match status" value="1"/>
</dbReference>
<dbReference type="OrthoDB" id="9801763at2"/>
<dbReference type="Gene3D" id="3.40.50.1820">
    <property type="entry name" value="alpha/beta hydrolase"/>
    <property type="match status" value="1"/>
</dbReference>
<evidence type="ECO:0000256" key="1">
    <source>
        <dbReference type="ARBA" id="ARBA00006499"/>
    </source>
</evidence>
<sequence length="234" mass="24584">MTAPATLTGPDLLPKDGIVRRIVVFLHGYGADGQDLIGLAPFFAQALPHTAFYAPDAPYPCEMSPFGRQWFGLDDYDPDMLRRDPANMAAAHARMAAGVARAAAPLRAFLAEKLKIHGLGADRLALIGFSQGTMMSLGVGLALDQPPAAIVGFSGAMLGQVPPMAEGARRPDVLLIHGTNDPVVPVEASGHALAKLEAAGLQAALIRRPGLAHGIDQQGAEAAARFLMERLPQD</sequence>
<comment type="caution">
    <text evidence="4">The sequence shown here is derived from an EMBL/GenBank/DDBJ whole genome shotgun (WGS) entry which is preliminary data.</text>
</comment>
<dbReference type="PANTHER" id="PTHR10655:SF17">
    <property type="entry name" value="LYSOPHOSPHOLIPASE-LIKE PROTEIN 1"/>
    <property type="match status" value="1"/>
</dbReference>
<keyword evidence="2" id="KW-0378">Hydrolase</keyword>
<organism evidence="4 5">
    <name type="scientific">Tistrella mobilis</name>
    <dbReference type="NCBI Taxonomy" id="171437"/>
    <lineage>
        <taxon>Bacteria</taxon>
        <taxon>Pseudomonadati</taxon>
        <taxon>Pseudomonadota</taxon>
        <taxon>Alphaproteobacteria</taxon>
        <taxon>Geminicoccales</taxon>
        <taxon>Geminicoccaceae</taxon>
        <taxon>Tistrella</taxon>
    </lineage>
</organism>
<accession>A0A162JXX1</accession>
<comment type="similarity">
    <text evidence="1">Belongs to the AB hydrolase superfamily. AB hydrolase 2 family.</text>
</comment>
<protein>
    <submittedName>
        <fullName evidence="4">Phospholipase</fullName>
    </submittedName>
</protein>
<dbReference type="InterPro" id="IPR050565">
    <property type="entry name" value="LYPA1-2/EST-like"/>
</dbReference>
<dbReference type="RefSeq" id="WP_062768974.1">
    <property type="nucleotide sequence ID" value="NZ_CP121045.1"/>
</dbReference>
<dbReference type="AlphaFoldDB" id="A0A162JXX1"/>
<feature type="domain" description="Phospholipase/carboxylesterase/thioesterase" evidence="3">
    <location>
        <begin position="19"/>
        <end position="227"/>
    </location>
</feature>